<dbReference type="InterPro" id="IPR021529">
    <property type="entry name" value="DUF2798"/>
</dbReference>
<gene>
    <name evidence="2" type="ORF">MNB_SUP05-5-561</name>
</gene>
<organism evidence="2">
    <name type="scientific">hydrothermal vent metagenome</name>
    <dbReference type="NCBI Taxonomy" id="652676"/>
    <lineage>
        <taxon>unclassified sequences</taxon>
        <taxon>metagenomes</taxon>
        <taxon>ecological metagenomes</taxon>
    </lineage>
</organism>
<sequence length="54" mass="6368">MSFVVTFVHVGFSDELITKWLHGFWVAWLVGFPLMFFFAPIFRKTITKKLTKNS</sequence>
<evidence type="ECO:0008006" key="3">
    <source>
        <dbReference type="Google" id="ProtNLM"/>
    </source>
</evidence>
<keyword evidence="1" id="KW-0812">Transmembrane</keyword>
<dbReference type="AlphaFoldDB" id="A0A1W1BUM5"/>
<keyword evidence="1" id="KW-0472">Membrane</keyword>
<accession>A0A1W1BUM5</accession>
<proteinExistence type="predicted"/>
<reference evidence="2" key="1">
    <citation type="submission" date="2016-10" db="EMBL/GenBank/DDBJ databases">
        <authorList>
            <person name="de Groot N.N."/>
        </authorList>
    </citation>
    <scope>NUCLEOTIDE SEQUENCE</scope>
</reference>
<feature type="transmembrane region" description="Helical" evidence="1">
    <location>
        <begin position="20"/>
        <end position="42"/>
    </location>
</feature>
<evidence type="ECO:0000313" key="2">
    <source>
        <dbReference type="EMBL" id="SFV57177.1"/>
    </source>
</evidence>
<evidence type="ECO:0000256" key="1">
    <source>
        <dbReference type="SAM" id="Phobius"/>
    </source>
</evidence>
<protein>
    <recommendedName>
        <fullName evidence="3">DUF2798 domain-containing protein</fullName>
    </recommendedName>
</protein>
<dbReference type="Pfam" id="PF11391">
    <property type="entry name" value="DUF2798"/>
    <property type="match status" value="1"/>
</dbReference>
<keyword evidence="1" id="KW-1133">Transmembrane helix</keyword>
<dbReference type="EMBL" id="FPHJ01000019">
    <property type="protein sequence ID" value="SFV57177.1"/>
    <property type="molecule type" value="Genomic_DNA"/>
</dbReference>
<name>A0A1W1BUM5_9ZZZZ</name>